<dbReference type="PANTHER" id="PTHR28072:SF1">
    <property type="entry name" value="CRUCIFORM CUTTING ENDONUCLEASE 1, MITOCHONDRIAL-RELATED"/>
    <property type="match status" value="1"/>
</dbReference>
<dbReference type="InterPro" id="IPR012337">
    <property type="entry name" value="RNaseH-like_sf"/>
</dbReference>
<sequence length="361" mass="38949">MSGGLLKLKLAQLKALSTSLGLPSSGTKGALSDAILRASTVASAQIANNKNKRPGPLVVKSVDMGVRNLSLVNLHSSFLGVSGTIESKLKTSGQIGISQWKRLDVEKGFRPDAWTPDISSFDVERLATIAHALVQREFFLPRIDGSSGEEAGRRALTPPAYWPDVILIERQRFRSGSSTSILEWTIRVNMLENMLHAILHTLAPPGTVVVASVNPKAVLAYWTLRTGATRSAKGYKETKAFKTQLAAAILNSPGPKSQATQGLNGSSESKIPLINNLSGLKLETAPRGFNLLDDDSRDVARILGAAKVKDDDLADSFLQGLAWLEWMHGRQRLAAAIRAQDNSDMATAQLADFVIEEFGLE</sequence>
<dbReference type="GO" id="GO:0000403">
    <property type="term" value="F:Y-form DNA binding"/>
    <property type="evidence" value="ECO:0007669"/>
    <property type="project" value="TreeGrafter"/>
</dbReference>
<name>A0A0J9XKB1_GEOCN</name>
<gene>
    <name evidence="2" type="ORF">BN980_GECA22s00703g</name>
</gene>
<dbReference type="InterPro" id="IPR015242">
    <property type="entry name" value="Ydc2_cat"/>
</dbReference>
<feature type="domain" description="Mitochondrial resolvase Ydc2 catalytic" evidence="1">
    <location>
        <begin position="160"/>
        <end position="333"/>
    </location>
</feature>
<evidence type="ECO:0000313" key="2">
    <source>
        <dbReference type="EMBL" id="CDO57497.1"/>
    </source>
</evidence>
<keyword evidence="2" id="KW-0378">Hydrolase</keyword>
<dbReference type="InterPro" id="IPR039197">
    <property type="entry name" value="Mrs1/Cce1"/>
</dbReference>
<dbReference type="GO" id="GO:0004520">
    <property type="term" value="F:DNA endonuclease activity"/>
    <property type="evidence" value="ECO:0007669"/>
    <property type="project" value="TreeGrafter"/>
</dbReference>
<dbReference type="PANTHER" id="PTHR28072">
    <property type="entry name" value="CRUCIFORM CUTTING ENDONUCLEASE 1, MITOCHONDRIAL-RELATED"/>
    <property type="match status" value="1"/>
</dbReference>
<proteinExistence type="predicted"/>
<evidence type="ECO:0000313" key="3">
    <source>
        <dbReference type="Proteomes" id="UP000242525"/>
    </source>
</evidence>
<organism evidence="2 3">
    <name type="scientific">Geotrichum candidum</name>
    <name type="common">Oospora lactis</name>
    <name type="synonym">Dipodascus geotrichum</name>
    <dbReference type="NCBI Taxonomy" id="1173061"/>
    <lineage>
        <taxon>Eukaryota</taxon>
        <taxon>Fungi</taxon>
        <taxon>Dikarya</taxon>
        <taxon>Ascomycota</taxon>
        <taxon>Saccharomycotina</taxon>
        <taxon>Dipodascomycetes</taxon>
        <taxon>Dipodascales</taxon>
        <taxon>Dipodascaceae</taxon>
        <taxon>Geotrichum</taxon>
    </lineage>
</organism>
<dbReference type="InterPro" id="IPR036397">
    <property type="entry name" value="RNaseH_sf"/>
</dbReference>
<dbReference type="Proteomes" id="UP000242525">
    <property type="component" value="Unassembled WGS sequence"/>
</dbReference>
<dbReference type="GO" id="GO:0070336">
    <property type="term" value="F:flap-structured DNA binding"/>
    <property type="evidence" value="ECO:0007669"/>
    <property type="project" value="TreeGrafter"/>
</dbReference>
<accession>A0A0J9XKB1</accession>
<dbReference type="SUPFAM" id="SSF53098">
    <property type="entry name" value="Ribonuclease H-like"/>
    <property type="match status" value="1"/>
</dbReference>
<dbReference type="EMBL" id="CCBN010000022">
    <property type="protein sequence ID" value="CDO57497.1"/>
    <property type="molecule type" value="Genomic_DNA"/>
</dbReference>
<comment type="caution">
    <text evidence="2">The sequence shown here is derived from an EMBL/GenBank/DDBJ whole genome shotgun (WGS) entry which is preliminary data.</text>
</comment>
<dbReference type="Gene3D" id="3.30.420.10">
    <property type="entry name" value="Ribonuclease H-like superfamily/Ribonuclease H"/>
    <property type="match status" value="1"/>
</dbReference>
<dbReference type="STRING" id="1173061.A0A0J9XKB1"/>
<dbReference type="GO" id="GO:0005739">
    <property type="term" value="C:mitochondrion"/>
    <property type="evidence" value="ECO:0007669"/>
    <property type="project" value="TreeGrafter"/>
</dbReference>
<dbReference type="Pfam" id="PF09159">
    <property type="entry name" value="Ydc2-catalyt"/>
    <property type="match status" value="2"/>
</dbReference>
<keyword evidence="2" id="KW-0255">Endonuclease</keyword>
<feature type="domain" description="Mitochondrial resolvase Ydc2 catalytic" evidence="1">
    <location>
        <begin position="60"/>
        <end position="137"/>
    </location>
</feature>
<dbReference type="OrthoDB" id="5552842at2759"/>
<evidence type="ECO:0000259" key="1">
    <source>
        <dbReference type="Pfam" id="PF09159"/>
    </source>
</evidence>
<reference evidence="2" key="1">
    <citation type="submission" date="2014-03" db="EMBL/GenBank/DDBJ databases">
        <authorList>
            <person name="Casaregola S."/>
        </authorList>
    </citation>
    <scope>NUCLEOTIDE SEQUENCE [LARGE SCALE GENOMIC DNA]</scope>
    <source>
        <strain evidence="2">CLIB 918</strain>
    </source>
</reference>
<keyword evidence="3" id="KW-1185">Reference proteome</keyword>
<keyword evidence="2" id="KW-0540">Nuclease</keyword>
<dbReference type="AlphaFoldDB" id="A0A0J9XKB1"/>
<protein>
    <submittedName>
        <fullName evidence="2">Similar to Saccharomyces cerevisiae YKL011C CCE1 Mitochondrial cruciform cutting endonuclease</fullName>
    </submittedName>
</protein>
<dbReference type="GO" id="GO:0000402">
    <property type="term" value="F:crossed form four-way junction DNA binding"/>
    <property type="evidence" value="ECO:0007669"/>
    <property type="project" value="TreeGrafter"/>
</dbReference>